<name>A0A0C9MVV5_9FUNG</name>
<keyword evidence="2" id="KW-1185">Reference proteome</keyword>
<reference evidence="1" key="1">
    <citation type="submission" date="2014-09" db="EMBL/GenBank/DDBJ databases">
        <title>Draft genome sequence of an oleaginous Mucoromycotina fungus Mucor ambiguus NBRC6742.</title>
        <authorList>
            <person name="Takeda I."/>
            <person name="Yamane N."/>
            <person name="Morita T."/>
            <person name="Tamano K."/>
            <person name="Machida M."/>
            <person name="Baker S."/>
            <person name="Koike H."/>
        </authorList>
    </citation>
    <scope>NUCLEOTIDE SEQUENCE</scope>
    <source>
        <strain evidence="1">NBRC 6742</strain>
    </source>
</reference>
<evidence type="ECO:0000313" key="1">
    <source>
        <dbReference type="EMBL" id="GAN11534.1"/>
    </source>
</evidence>
<dbReference type="AlphaFoldDB" id="A0A0C9MVV5"/>
<sequence length="35" mass="4100">SKAWGSASRFHVGWFPPKRSVGLENHPKWRKVRIP</sequence>
<accession>A0A0C9MVV5</accession>
<feature type="non-terminal residue" evidence="1">
    <location>
        <position position="1"/>
    </location>
</feature>
<proteinExistence type="predicted"/>
<dbReference type="Proteomes" id="UP000053815">
    <property type="component" value="Unassembled WGS sequence"/>
</dbReference>
<organism evidence="1">
    <name type="scientific">Mucor ambiguus</name>
    <dbReference type="NCBI Taxonomy" id="91626"/>
    <lineage>
        <taxon>Eukaryota</taxon>
        <taxon>Fungi</taxon>
        <taxon>Fungi incertae sedis</taxon>
        <taxon>Mucoromycota</taxon>
        <taxon>Mucoromycotina</taxon>
        <taxon>Mucoromycetes</taxon>
        <taxon>Mucorales</taxon>
        <taxon>Mucorineae</taxon>
        <taxon>Mucoraceae</taxon>
        <taxon>Mucor</taxon>
    </lineage>
</organism>
<gene>
    <name evidence="1" type="ORF">MAM1_0668c11099</name>
</gene>
<evidence type="ECO:0000313" key="2">
    <source>
        <dbReference type="Proteomes" id="UP000053815"/>
    </source>
</evidence>
<dbReference type="EMBL" id="DF836957">
    <property type="protein sequence ID" value="GAN11534.1"/>
    <property type="molecule type" value="Genomic_DNA"/>
</dbReference>
<protein>
    <submittedName>
        <fullName evidence="1">Uncharacterized protein</fullName>
    </submittedName>
</protein>